<dbReference type="AlphaFoldDB" id="A0A1G2RQY6"/>
<dbReference type="EMBL" id="MHUH01000003">
    <property type="protein sequence ID" value="OHA74441.1"/>
    <property type="molecule type" value="Genomic_DNA"/>
</dbReference>
<comment type="caution">
    <text evidence="1">The sequence shown here is derived from an EMBL/GenBank/DDBJ whole genome shotgun (WGS) entry which is preliminary data.</text>
</comment>
<reference evidence="1 2" key="1">
    <citation type="journal article" date="2016" name="Nat. Commun.">
        <title>Thousands of microbial genomes shed light on interconnected biogeochemical processes in an aquifer system.</title>
        <authorList>
            <person name="Anantharaman K."/>
            <person name="Brown C.T."/>
            <person name="Hug L.A."/>
            <person name="Sharon I."/>
            <person name="Castelle C.J."/>
            <person name="Probst A.J."/>
            <person name="Thomas B.C."/>
            <person name="Singh A."/>
            <person name="Wilkins M.J."/>
            <person name="Karaoz U."/>
            <person name="Brodie E.L."/>
            <person name="Williams K.H."/>
            <person name="Hubbard S.S."/>
            <person name="Banfield J.F."/>
        </authorList>
    </citation>
    <scope>NUCLEOTIDE SEQUENCE [LARGE SCALE GENOMIC DNA]</scope>
</reference>
<accession>A0A1G2RQY6</accession>
<gene>
    <name evidence="1" type="ORF">A2940_02250</name>
</gene>
<proteinExistence type="predicted"/>
<organism evidence="1 2">
    <name type="scientific">Candidatus Wildermuthbacteria bacterium RIFCSPLOWO2_01_FULL_48_29</name>
    <dbReference type="NCBI Taxonomy" id="1802462"/>
    <lineage>
        <taxon>Bacteria</taxon>
        <taxon>Candidatus Wildermuthiibacteriota</taxon>
    </lineage>
</organism>
<dbReference type="Proteomes" id="UP000178421">
    <property type="component" value="Unassembled WGS sequence"/>
</dbReference>
<evidence type="ECO:0000313" key="1">
    <source>
        <dbReference type="EMBL" id="OHA74441.1"/>
    </source>
</evidence>
<protein>
    <submittedName>
        <fullName evidence="1">Uncharacterized protein</fullName>
    </submittedName>
</protein>
<evidence type="ECO:0000313" key="2">
    <source>
        <dbReference type="Proteomes" id="UP000178421"/>
    </source>
</evidence>
<name>A0A1G2RQY6_9BACT</name>
<sequence length="117" mass="13603">MYETKFPNGKTAQEIQDEIFRKMSADEKLKVGAELWSFGKEIEEGRVNYSLERLEKPTLEDLMLAKLRWQQISPSSKQFEDVESIFKVSGDQLDLEYLAEWAGKLGVQDLYAQIHKD</sequence>